<sequence>MKLLSFLAVWLFASPVVLGDQCYDCKTVVKQLQAKGKNAVAACYNPKFPRKKQPQCTATATSWTTVTKKLTSTKTAWKTLQSTNTVTKTGPPILKTKTVTSTETVTSTVTLLSTNIETTSTATTSLDSYTITERSPTVTIPFVVQTVVTTEYTATVPASTSISIIIDDLKKRDNNFDYKCSSAACYCLLGLQPKTSTVKIKKTKTKTIVVRTTTITKTSTTKPATKYISIAGTTTATEVDLTTKTDIATKVDLKTLTEVSTITEYSTEYFTKYIPTTIIQETTTTTTTQDVLTSGAAIATEVCQTNVDFRSCGARIPFRRACSLKISSDASTNFDTIGICVREMSFDMPGYAACSAAFTCGSQVDISRPTYASYFLTKLRTGGWRCTLQHGYSAGVDEAEYVEDPEGLEVFFFNWSAA</sequence>
<proteinExistence type="predicted"/>
<evidence type="ECO:0000313" key="3">
    <source>
        <dbReference type="Proteomes" id="UP001370758"/>
    </source>
</evidence>
<dbReference type="AlphaFoldDB" id="A0AAV9WHL6"/>
<gene>
    <name evidence="2" type="ORF">TWF481_006073</name>
</gene>
<feature type="chain" id="PRO_5043754369" evidence="1">
    <location>
        <begin position="20"/>
        <end position="418"/>
    </location>
</feature>
<feature type="signal peptide" evidence="1">
    <location>
        <begin position="1"/>
        <end position="19"/>
    </location>
</feature>
<organism evidence="2 3">
    <name type="scientific">Arthrobotrys musiformis</name>
    <dbReference type="NCBI Taxonomy" id="47236"/>
    <lineage>
        <taxon>Eukaryota</taxon>
        <taxon>Fungi</taxon>
        <taxon>Dikarya</taxon>
        <taxon>Ascomycota</taxon>
        <taxon>Pezizomycotina</taxon>
        <taxon>Orbiliomycetes</taxon>
        <taxon>Orbiliales</taxon>
        <taxon>Orbiliaceae</taxon>
        <taxon>Arthrobotrys</taxon>
    </lineage>
</organism>
<keyword evidence="3" id="KW-1185">Reference proteome</keyword>
<comment type="caution">
    <text evidence="2">The sequence shown here is derived from an EMBL/GenBank/DDBJ whole genome shotgun (WGS) entry which is preliminary data.</text>
</comment>
<dbReference type="EMBL" id="JAVHJL010000003">
    <property type="protein sequence ID" value="KAK6507647.1"/>
    <property type="molecule type" value="Genomic_DNA"/>
</dbReference>
<dbReference type="Proteomes" id="UP001370758">
    <property type="component" value="Unassembled WGS sequence"/>
</dbReference>
<reference evidence="2 3" key="1">
    <citation type="submission" date="2023-08" db="EMBL/GenBank/DDBJ databases">
        <authorList>
            <person name="Palmer J.M."/>
        </authorList>
    </citation>
    <scope>NUCLEOTIDE SEQUENCE [LARGE SCALE GENOMIC DNA]</scope>
    <source>
        <strain evidence="2 3">TWF481</strain>
    </source>
</reference>
<evidence type="ECO:0000313" key="2">
    <source>
        <dbReference type="EMBL" id="KAK6507647.1"/>
    </source>
</evidence>
<keyword evidence="1" id="KW-0732">Signal</keyword>
<protein>
    <submittedName>
        <fullName evidence="2">Uncharacterized protein</fullName>
    </submittedName>
</protein>
<accession>A0AAV9WHL6</accession>
<evidence type="ECO:0000256" key="1">
    <source>
        <dbReference type="SAM" id="SignalP"/>
    </source>
</evidence>
<name>A0AAV9WHL6_9PEZI</name>